<proteinExistence type="predicted"/>
<dbReference type="EMBL" id="SFCC01000008">
    <property type="protein sequence ID" value="RZQ62747.1"/>
    <property type="molecule type" value="Genomic_DNA"/>
</dbReference>
<name>A0A4Q7J6I1_9PSEU</name>
<evidence type="ECO:0008006" key="4">
    <source>
        <dbReference type="Google" id="ProtNLM"/>
    </source>
</evidence>
<comment type="caution">
    <text evidence="2">The sequence shown here is derived from an EMBL/GenBank/DDBJ whole genome shotgun (WGS) entry which is preliminary data.</text>
</comment>
<dbReference type="AlphaFoldDB" id="A0A4Q7J6I1"/>
<gene>
    <name evidence="2" type="ORF">EWH70_17500</name>
</gene>
<dbReference type="RefSeq" id="WP_130476485.1">
    <property type="nucleotide sequence ID" value="NZ_SFCC01000008.1"/>
</dbReference>
<reference evidence="2 3" key="1">
    <citation type="submission" date="2019-02" db="EMBL/GenBank/DDBJ databases">
        <title>Draft genome sequence of Amycolatopsis sp. 8-3EHSu isolated from roots of Suaeda maritima.</title>
        <authorList>
            <person name="Duangmal K."/>
            <person name="Chantavorakit T."/>
        </authorList>
    </citation>
    <scope>NUCLEOTIDE SEQUENCE [LARGE SCALE GENOMIC DNA]</scope>
    <source>
        <strain evidence="2 3">8-3EHSu</strain>
    </source>
</reference>
<keyword evidence="3" id="KW-1185">Reference proteome</keyword>
<feature type="coiled-coil region" evidence="1">
    <location>
        <begin position="78"/>
        <end position="112"/>
    </location>
</feature>
<evidence type="ECO:0000313" key="3">
    <source>
        <dbReference type="Proteomes" id="UP000292003"/>
    </source>
</evidence>
<protein>
    <recommendedName>
        <fullName evidence="4">WXG100 family type VII secretion target</fullName>
    </recommendedName>
</protein>
<dbReference type="OrthoDB" id="4140785at2"/>
<keyword evidence="1" id="KW-0175">Coiled coil</keyword>
<evidence type="ECO:0000313" key="2">
    <source>
        <dbReference type="EMBL" id="RZQ62747.1"/>
    </source>
</evidence>
<organism evidence="2 3">
    <name type="scientific">Amycolatopsis suaedae</name>
    <dbReference type="NCBI Taxonomy" id="2510978"/>
    <lineage>
        <taxon>Bacteria</taxon>
        <taxon>Bacillati</taxon>
        <taxon>Actinomycetota</taxon>
        <taxon>Actinomycetes</taxon>
        <taxon>Pseudonocardiales</taxon>
        <taxon>Pseudonocardiaceae</taxon>
        <taxon>Amycolatopsis</taxon>
    </lineage>
</organism>
<sequence length="393" mass="40165">MGAEKYPSIGYDPARGNVETLHTLATELSATATYADEARNALNGVKNNTDVWTGPAAQKFAENIEDLPGYLGDAHWAMEHAGKALKTWADELKQYQQDAASIERDLAAALAKEQQAHAAAEQANATAGQTITYDASNPAAAQAAQAQAQANAQAASQANAAANAATASVEELRRKAEQVLHAWEAGSRTCAARLREAGDRAPDEGFFEGLGEWASGALEFIGDVAGIVSAIAGVLAFIPIVNVVAAPVALIAGGVALASHVGDIAINGKWTDWNAWIGVAGDAFGMIPGVKAVQKGLDAAGEAVDLGAKVVQGGKAFKDDMAEASANMTALASKLPGMTPEAAATAAKVYQGTLSTALQVPALGGLTSDSDQAKTVKDVGGAGGAVLSWFTRK</sequence>
<dbReference type="Gene3D" id="1.10.287.1060">
    <property type="entry name" value="ESAT-6-like"/>
    <property type="match status" value="1"/>
</dbReference>
<evidence type="ECO:0000256" key="1">
    <source>
        <dbReference type="SAM" id="Coils"/>
    </source>
</evidence>
<dbReference type="Proteomes" id="UP000292003">
    <property type="component" value="Unassembled WGS sequence"/>
</dbReference>
<feature type="coiled-coil region" evidence="1">
    <location>
        <begin position="155"/>
        <end position="182"/>
    </location>
</feature>
<accession>A0A4Q7J6I1</accession>